<dbReference type="RefSeq" id="WP_159795348.1">
    <property type="nucleotide sequence ID" value="NZ_WTYM01000044.1"/>
</dbReference>
<evidence type="ECO:0000313" key="16">
    <source>
        <dbReference type="Proteomes" id="UP000433652"/>
    </source>
</evidence>
<keyword evidence="5" id="KW-0349">Heme</keyword>
<keyword evidence="10" id="KW-0408">Iron</keyword>
<evidence type="ECO:0000256" key="1">
    <source>
        <dbReference type="ARBA" id="ARBA00001970"/>
    </source>
</evidence>
<dbReference type="GO" id="GO:0009055">
    <property type="term" value="F:electron transfer activity"/>
    <property type="evidence" value="ECO:0007669"/>
    <property type="project" value="InterPro"/>
</dbReference>
<dbReference type="InterPro" id="IPR016174">
    <property type="entry name" value="Di-haem_cyt_TM"/>
</dbReference>
<evidence type="ECO:0000256" key="11">
    <source>
        <dbReference type="ARBA" id="ARBA00023136"/>
    </source>
</evidence>
<evidence type="ECO:0000259" key="14">
    <source>
        <dbReference type="Pfam" id="PF01292"/>
    </source>
</evidence>
<name>A0A6I4SVQ1_9SPHN</name>
<sequence length="184" mass="20895">MPVTRYSKGAMLLHWLIAIAVIVNWRLAEAAEHVPHDQHLQVLGPHMATGILILVLSLIRLGWRFTHAQPPLGSHLPKWEVVLARVVHVVFYVAMIGLPLMGWIGTSMQDHPIDFFGWFTVPMLPIAKDDHGGHELLELHGTFGNIFIYLIGLHILGALKHHFWDKDGELWRMLPFGQPRQPEA</sequence>
<gene>
    <name evidence="15" type="ORF">GRI89_11255</name>
</gene>
<dbReference type="Pfam" id="PF01292">
    <property type="entry name" value="Ni_hydr_CYTB"/>
    <property type="match status" value="1"/>
</dbReference>
<evidence type="ECO:0000256" key="6">
    <source>
        <dbReference type="ARBA" id="ARBA00022692"/>
    </source>
</evidence>
<feature type="transmembrane region" description="Helical" evidence="13">
    <location>
        <begin position="146"/>
        <end position="164"/>
    </location>
</feature>
<evidence type="ECO:0000256" key="4">
    <source>
        <dbReference type="ARBA" id="ARBA00022475"/>
    </source>
</evidence>
<keyword evidence="11 13" id="KW-0472">Membrane</keyword>
<dbReference type="GO" id="GO:0005886">
    <property type="term" value="C:plasma membrane"/>
    <property type="evidence" value="ECO:0007669"/>
    <property type="project" value="UniProtKB-SubCell"/>
</dbReference>
<dbReference type="PANTHER" id="PTHR30529:SF1">
    <property type="entry name" value="CYTOCHROME B561 HOMOLOG 2"/>
    <property type="match status" value="1"/>
</dbReference>
<dbReference type="Proteomes" id="UP000433652">
    <property type="component" value="Unassembled WGS sequence"/>
</dbReference>
<dbReference type="SUPFAM" id="SSF81342">
    <property type="entry name" value="Transmembrane di-heme cytochromes"/>
    <property type="match status" value="1"/>
</dbReference>
<dbReference type="InterPro" id="IPR052168">
    <property type="entry name" value="Cytochrome_b561_oxidase"/>
</dbReference>
<comment type="subcellular location">
    <subcellularLocation>
        <location evidence="2">Cell membrane</location>
        <topology evidence="2">Multi-pass membrane protein</topology>
    </subcellularLocation>
</comment>
<evidence type="ECO:0000256" key="13">
    <source>
        <dbReference type="SAM" id="Phobius"/>
    </source>
</evidence>
<evidence type="ECO:0000256" key="3">
    <source>
        <dbReference type="ARBA" id="ARBA00022448"/>
    </source>
</evidence>
<evidence type="ECO:0000313" key="15">
    <source>
        <dbReference type="EMBL" id="MXO60115.1"/>
    </source>
</evidence>
<accession>A0A6I4SVQ1</accession>
<keyword evidence="7" id="KW-0479">Metal-binding</keyword>
<dbReference type="InterPro" id="IPR011577">
    <property type="entry name" value="Cyt_b561_bac/Ni-Hgenase"/>
</dbReference>
<comment type="similarity">
    <text evidence="12">Belongs to the cytochrome b561 family.</text>
</comment>
<keyword evidence="16" id="KW-1185">Reference proteome</keyword>
<evidence type="ECO:0000256" key="7">
    <source>
        <dbReference type="ARBA" id="ARBA00022723"/>
    </source>
</evidence>
<keyword evidence="4" id="KW-1003">Cell membrane</keyword>
<keyword evidence="8" id="KW-0249">Electron transport</keyword>
<evidence type="ECO:0000256" key="10">
    <source>
        <dbReference type="ARBA" id="ARBA00023004"/>
    </source>
</evidence>
<organism evidence="15 16">
    <name type="scientific">Croceibacterium salegens</name>
    <dbReference type="NCBI Taxonomy" id="1737568"/>
    <lineage>
        <taxon>Bacteria</taxon>
        <taxon>Pseudomonadati</taxon>
        <taxon>Pseudomonadota</taxon>
        <taxon>Alphaproteobacteria</taxon>
        <taxon>Sphingomonadales</taxon>
        <taxon>Erythrobacteraceae</taxon>
        <taxon>Croceibacterium</taxon>
    </lineage>
</organism>
<dbReference type="OrthoDB" id="1247465at2"/>
<dbReference type="PANTHER" id="PTHR30529">
    <property type="entry name" value="CYTOCHROME B561"/>
    <property type="match status" value="1"/>
</dbReference>
<feature type="domain" description="Cytochrome b561 bacterial/Ni-hydrogenase" evidence="14">
    <location>
        <begin position="5"/>
        <end position="175"/>
    </location>
</feature>
<dbReference type="EMBL" id="WTYM01000044">
    <property type="protein sequence ID" value="MXO60115.1"/>
    <property type="molecule type" value="Genomic_DNA"/>
</dbReference>
<dbReference type="AlphaFoldDB" id="A0A6I4SVQ1"/>
<dbReference type="GO" id="GO:0020037">
    <property type="term" value="F:heme binding"/>
    <property type="evidence" value="ECO:0007669"/>
    <property type="project" value="TreeGrafter"/>
</dbReference>
<evidence type="ECO:0000256" key="2">
    <source>
        <dbReference type="ARBA" id="ARBA00004651"/>
    </source>
</evidence>
<feature type="transmembrane region" description="Helical" evidence="13">
    <location>
        <begin position="82"/>
        <end position="104"/>
    </location>
</feature>
<keyword evidence="9 13" id="KW-1133">Transmembrane helix</keyword>
<feature type="transmembrane region" description="Helical" evidence="13">
    <location>
        <begin position="40"/>
        <end position="61"/>
    </location>
</feature>
<evidence type="ECO:0000256" key="9">
    <source>
        <dbReference type="ARBA" id="ARBA00022989"/>
    </source>
</evidence>
<evidence type="ECO:0000256" key="12">
    <source>
        <dbReference type="ARBA" id="ARBA00037975"/>
    </source>
</evidence>
<protein>
    <submittedName>
        <fullName evidence="15">Cytochrome b</fullName>
    </submittedName>
</protein>
<dbReference type="GO" id="GO:0022904">
    <property type="term" value="P:respiratory electron transport chain"/>
    <property type="evidence" value="ECO:0007669"/>
    <property type="project" value="InterPro"/>
</dbReference>
<keyword evidence="6 13" id="KW-0812">Transmembrane</keyword>
<keyword evidence="3" id="KW-0813">Transport</keyword>
<evidence type="ECO:0000256" key="5">
    <source>
        <dbReference type="ARBA" id="ARBA00022617"/>
    </source>
</evidence>
<comment type="cofactor">
    <cofactor evidence="1">
        <name>heme b</name>
        <dbReference type="ChEBI" id="CHEBI:60344"/>
    </cofactor>
</comment>
<evidence type="ECO:0000256" key="8">
    <source>
        <dbReference type="ARBA" id="ARBA00022982"/>
    </source>
</evidence>
<proteinExistence type="inferred from homology"/>
<comment type="caution">
    <text evidence="15">The sequence shown here is derived from an EMBL/GenBank/DDBJ whole genome shotgun (WGS) entry which is preliminary data.</text>
</comment>
<reference evidence="15 16" key="1">
    <citation type="submission" date="2019-12" db="EMBL/GenBank/DDBJ databases">
        <title>Genomic-based taxomic classification of the family Erythrobacteraceae.</title>
        <authorList>
            <person name="Xu L."/>
        </authorList>
    </citation>
    <scope>NUCLEOTIDE SEQUENCE [LARGE SCALE GENOMIC DNA]</scope>
    <source>
        <strain evidence="15 16">MCCC 1K01500</strain>
    </source>
</reference>
<dbReference type="GO" id="GO:0046872">
    <property type="term" value="F:metal ion binding"/>
    <property type="evidence" value="ECO:0007669"/>
    <property type="project" value="UniProtKB-KW"/>
</dbReference>